<protein>
    <submittedName>
        <fullName evidence="2">Uncharacterized protein</fullName>
    </submittedName>
</protein>
<dbReference type="AlphaFoldDB" id="A0A6J4NWZ8"/>
<accession>A0A6J4NWZ8</accession>
<feature type="non-terminal residue" evidence="2">
    <location>
        <position position="1"/>
    </location>
</feature>
<evidence type="ECO:0000313" key="2">
    <source>
        <dbReference type="EMBL" id="CAA9399664.1"/>
    </source>
</evidence>
<gene>
    <name evidence="2" type="ORF">AVDCRST_MAG82-132</name>
</gene>
<sequence length="44" mass="5029">ALRSAGFRHDREVPGREAYTAEDHCPGRRLHEEERSGEPGRDLL</sequence>
<feature type="non-terminal residue" evidence="2">
    <location>
        <position position="44"/>
    </location>
</feature>
<feature type="region of interest" description="Disordered" evidence="1">
    <location>
        <begin position="1"/>
        <end position="44"/>
    </location>
</feature>
<organism evidence="2">
    <name type="scientific">uncultured Rubrobacteraceae bacterium</name>
    <dbReference type="NCBI Taxonomy" id="349277"/>
    <lineage>
        <taxon>Bacteria</taxon>
        <taxon>Bacillati</taxon>
        <taxon>Actinomycetota</taxon>
        <taxon>Rubrobacteria</taxon>
        <taxon>Rubrobacterales</taxon>
        <taxon>Rubrobacteraceae</taxon>
        <taxon>environmental samples</taxon>
    </lineage>
</organism>
<evidence type="ECO:0000256" key="1">
    <source>
        <dbReference type="SAM" id="MobiDB-lite"/>
    </source>
</evidence>
<feature type="compositionally biased region" description="Basic and acidic residues" evidence="1">
    <location>
        <begin position="7"/>
        <end position="44"/>
    </location>
</feature>
<reference evidence="2" key="1">
    <citation type="submission" date="2020-02" db="EMBL/GenBank/DDBJ databases">
        <authorList>
            <person name="Meier V. D."/>
        </authorList>
    </citation>
    <scope>NUCLEOTIDE SEQUENCE</scope>
    <source>
        <strain evidence="2">AVDCRST_MAG82</strain>
    </source>
</reference>
<proteinExistence type="predicted"/>
<name>A0A6J4NWZ8_9ACTN</name>
<dbReference type="EMBL" id="CADCVA010000016">
    <property type="protein sequence ID" value="CAA9399664.1"/>
    <property type="molecule type" value="Genomic_DNA"/>
</dbReference>